<name>A0A9P6KQ16_9PLEO</name>
<protein>
    <submittedName>
        <fullName evidence="3">Uncharacterized protein</fullName>
    </submittedName>
</protein>
<keyword evidence="4" id="KW-1185">Reference proteome</keyword>
<evidence type="ECO:0000313" key="3">
    <source>
        <dbReference type="EMBL" id="KAF9735293.1"/>
    </source>
</evidence>
<reference evidence="3" key="1">
    <citation type="journal article" date="2020" name="Mol. Plant Microbe Interact.">
        <title>Genome Sequence of the Biocontrol Agent Coniothyrium minitans strain Conio (IMI 134523).</title>
        <authorList>
            <person name="Patel D."/>
            <person name="Shittu T.A."/>
            <person name="Baroncelli R."/>
            <person name="Muthumeenakshi S."/>
            <person name="Osborne T.H."/>
            <person name="Janganan T.K."/>
            <person name="Sreenivasaprasad S."/>
        </authorList>
    </citation>
    <scope>NUCLEOTIDE SEQUENCE</scope>
    <source>
        <strain evidence="3">Conio</strain>
    </source>
</reference>
<dbReference type="AlphaFoldDB" id="A0A9P6KQ16"/>
<feature type="compositionally biased region" description="Polar residues" evidence="2">
    <location>
        <begin position="980"/>
        <end position="1003"/>
    </location>
</feature>
<feature type="coiled-coil region" evidence="1">
    <location>
        <begin position="624"/>
        <end position="799"/>
    </location>
</feature>
<evidence type="ECO:0000256" key="2">
    <source>
        <dbReference type="SAM" id="MobiDB-lite"/>
    </source>
</evidence>
<feature type="region of interest" description="Disordered" evidence="2">
    <location>
        <begin position="948"/>
        <end position="1076"/>
    </location>
</feature>
<proteinExistence type="predicted"/>
<keyword evidence="1" id="KW-0175">Coiled coil</keyword>
<organism evidence="3 4">
    <name type="scientific">Paraphaeosphaeria minitans</name>
    <dbReference type="NCBI Taxonomy" id="565426"/>
    <lineage>
        <taxon>Eukaryota</taxon>
        <taxon>Fungi</taxon>
        <taxon>Dikarya</taxon>
        <taxon>Ascomycota</taxon>
        <taxon>Pezizomycotina</taxon>
        <taxon>Dothideomycetes</taxon>
        <taxon>Pleosporomycetidae</taxon>
        <taxon>Pleosporales</taxon>
        <taxon>Massarineae</taxon>
        <taxon>Didymosphaeriaceae</taxon>
        <taxon>Paraphaeosphaeria</taxon>
    </lineage>
</organism>
<sequence length="1076" mass="120229">MATADTELARELSAIINSPCPVSLIKLAAISSKTDALTVRACVRQQPPCAVAKLAASLYNALPVWQCCVDILESLAQSLEFKNELLSRNPGLLDALLKKANTSQQSFEQYQGLCLQLLADPLPEVVPLPASIQSFFLRVFDQASRKPNVQTLKPIYCMLTGACRGFLSLLTFDAKQLFDEQLCHVLKSKVAPENFMLLLWCFGIAILAEHPELIDSESGAHEGPESGTVKENPSVEWVTAAGRKLFDSANACKKTINLACLSVIWAIRDGSGVPDDEAIQGIRIATRALQLVDQRTLEQWATADMNSMNTNTKLWEKIQRCEVKPAVQREALCFYAVVGGPKKLYPAVIEAYEAALVNLEGWSAMETQKSLSFSLSLFADRMQQASVQSLLGQLLEINHSPASVEKLQDATVLANEVAATASRHASFRSHIITALSDLRVQAGFEAFLACCTRSREEYQASFCQSHSSMVHRRCISATISMLLTIVVAAEPEQSPRIPLRLAIALVEKQGQLALPAIQCTHTSRILAPSVSLFEQECTPISGLPLQDWRSRLKHELENQASYQQDSLIRAVAQICQDLEHRCETVEGPLRSEREKTRALTEELHQSQACVESLEQKRVDDNLFLGTLDAERTRLEKDNDDLSSRLDDMRIELEKSNSQADTALHEAEEAYNYKELHLRSVILQHEETIENYQKKEATLREKTAALSDELVKDEAARSELADQYNNLQHRFEKEQDIIENQRQDHVRLEDLCNNLQARLLEAERELNQGKQAAIEKDEELVRIKKKVTALESDLQQTRTDFAATTGRLEDLQVRHYELAQSSTKALQEVEAQCESDLEVAASTAAEEYHRLHEAYDSTRQEFERVQASIPPLQFQVQELEQECRTKENELEGLRAWQKRVFTSMGLPAPEPAPVRRISKATYQHDHDIKPGLTQGITNTIMNYLADASFSSNSQDSRDGSTPKRSKLRHTSKDLSARVPYSNPSTTSKTSERPQTQRSALQPISPNRRHTTVGIPVTERKDEAGRPSLPLRKRRGSSRGSGEEDPDMFFAASTPFTPGNFAAGTGTWRQEDGSITEL</sequence>
<evidence type="ECO:0000256" key="1">
    <source>
        <dbReference type="SAM" id="Coils"/>
    </source>
</evidence>
<evidence type="ECO:0000313" key="4">
    <source>
        <dbReference type="Proteomes" id="UP000756921"/>
    </source>
</evidence>
<comment type="caution">
    <text evidence="3">The sequence shown here is derived from an EMBL/GenBank/DDBJ whole genome shotgun (WGS) entry which is preliminary data.</text>
</comment>
<dbReference type="EMBL" id="WJXW01000006">
    <property type="protein sequence ID" value="KAF9735293.1"/>
    <property type="molecule type" value="Genomic_DNA"/>
</dbReference>
<dbReference type="Proteomes" id="UP000756921">
    <property type="component" value="Unassembled WGS sequence"/>
</dbReference>
<accession>A0A9P6KQ16</accession>
<dbReference type="OrthoDB" id="5332870at2759"/>
<dbReference type="Gene3D" id="1.10.287.1490">
    <property type="match status" value="1"/>
</dbReference>
<gene>
    <name evidence="3" type="ORF">PMIN01_06698</name>
</gene>